<accession>A0ABS5BRU4</accession>
<name>A0ABS5BRU4_9BACT</name>
<sequence length="168" mass="16592">MADALYSNAGRLIGGNARAKRVAGTVASAIYAGDFVALVSSKASPISALGDAGTLAQNQEQAHDVFLGVALDAKLAGDTRDILIASAGECKYPCAALGSGSDIGAYVGPAGTGSGGLVGVADQIVAIVATPNLAFGRLSRAAVTGDTFLYFELAGNLTTTQAGPQAMA</sequence>
<dbReference type="EMBL" id="JAGKQQ010000001">
    <property type="protein sequence ID" value="MBP3956462.1"/>
    <property type="molecule type" value="Genomic_DNA"/>
</dbReference>
<dbReference type="RefSeq" id="WP_210654599.1">
    <property type="nucleotide sequence ID" value="NZ_JAGKQQ010000001.1"/>
</dbReference>
<gene>
    <name evidence="1" type="ORF">J8F10_14370</name>
</gene>
<reference evidence="1 2" key="1">
    <citation type="submission" date="2021-04" db="EMBL/GenBank/DDBJ databases">
        <authorList>
            <person name="Ivanova A."/>
        </authorList>
    </citation>
    <scope>NUCLEOTIDE SEQUENCE [LARGE SCALE GENOMIC DNA]</scope>
    <source>
        <strain evidence="1 2">G18</strain>
    </source>
</reference>
<keyword evidence="2" id="KW-1185">Reference proteome</keyword>
<evidence type="ECO:0000313" key="1">
    <source>
        <dbReference type="EMBL" id="MBP3956462.1"/>
    </source>
</evidence>
<evidence type="ECO:0000313" key="2">
    <source>
        <dbReference type="Proteomes" id="UP000676565"/>
    </source>
</evidence>
<protein>
    <submittedName>
        <fullName evidence="1">Uncharacterized protein</fullName>
    </submittedName>
</protein>
<proteinExistence type="predicted"/>
<dbReference type="Proteomes" id="UP000676565">
    <property type="component" value="Unassembled WGS sequence"/>
</dbReference>
<comment type="caution">
    <text evidence="1">The sequence shown here is derived from an EMBL/GenBank/DDBJ whole genome shotgun (WGS) entry which is preliminary data.</text>
</comment>
<organism evidence="1 2">
    <name type="scientific">Gemmata palustris</name>
    <dbReference type="NCBI Taxonomy" id="2822762"/>
    <lineage>
        <taxon>Bacteria</taxon>
        <taxon>Pseudomonadati</taxon>
        <taxon>Planctomycetota</taxon>
        <taxon>Planctomycetia</taxon>
        <taxon>Gemmatales</taxon>
        <taxon>Gemmataceae</taxon>
        <taxon>Gemmata</taxon>
    </lineage>
</organism>